<dbReference type="OrthoDB" id="1978473at2759"/>
<feature type="region of interest" description="Disordered" evidence="1">
    <location>
        <begin position="1"/>
        <end position="33"/>
    </location>
</feature>
<dbReference type="EMBL" id="JABFUD020000016">
    <property type="protein sequence ID" value="KAI5068628.1"/>
    <property type="molecule type" value="Genomic_DNA"/>
</dbReference>
<comment type="caution">
    <text evidence="2">The sequence shown here is derived from an EMBL/GenBank/DDBJ whole genome shotgun (WGS) entry which is preliminary data.</text>
</comment>
<evidence type="ECO:0000256" key="1">
    <source>
        <dbReference type="SAM" id="MobiDB-lite"/>
    </source>
</evidence>
<dbReference type="AlphaFoldDB" id="A0A9D4UJL7"/>
<gene>
    <name evidence="2" type="ORF">GOP47_0016973</name>
</gene>
<sequence>MAGNGSSRRKSADGTSGKRGKRGRPLRSLKSPNDSLRKFRLSLEGNHRTVAWIAAIREKFSTCKEKHCRVLCTIIDPTKVPEIALLSSLQRMNFCLPLAR</sequence>
<evidence type="ECO:0000313" key="2">
    <source>
        <dbReference type="EMBL" id="KAI5068628.1"/>
    </source>
</evidence>
<reference evidence="2" key="1">
    <citation type="submission" date="2021-01" db="EMBL/GenBank/DDBJ databases">
        <title>Adiantum capillus-veneris genome.</title>
        <authorList>
            <person name="Fang Y."/>
            <person name="Liao Q."/>
        </authorList>
    </citation>
    <scope>NUCLEOTIDE SEQUENCE</scope>
    <source>
        <strain evidence="2">H3</strain>
        <tissue evidence="2">Leaf</tissue>
    </source>
</reference>
<dbReference type="Proteomes" id="UP000886520">
    <property type="component" value="Chromosome 16"/>
</dbReference>
<proteinExistence type="predicted"/>
<keyword evidence="3" id="KW-1185">Reference proteome</keyword>
<feature type="compositionally biased region" description="Basic residues" evidence="1">
    <location>
        <begin position="18"/>
        <end position="27"/>
    </location>
</feature>
<name>A0A9D4UJL7_ADICA</name>
<evidence type="ECO:0000313" key="3">
    <source>
        <dbReference type="Proteomes" id="UP000886520"/>
    </source>
</evidence>
<accession>A0A9D4UJL7</accession>
<organism evidence="2 3">
    <name type="scientific">Adiantum capillus-veneris</name>
    <name type="common">Maidenhair fern</name>
    <dbReference type="NCBI Taxonomy" id="13818"/>
    <lineage>
        <taxon>Eukaryota</taxon>
        <taxon>Viridiplantae</taxon>
        <taxon>Streptophyta</taxon>
        <taxon>Embryophyta</taxon>
        <taxon>Tracheophyta</taxon>
        <taxon>Polypodiopsida</taxon>
        <taxon>Polypodiidae</taxon>
        <taxon>Polypodiales</taxon>
        <taxon>Pteridineae</taxon>
        <taxon>Pteridaceae</taxon>
        <taxon>Vittarioideae</taxon>
        <taxon>Adiantum</taxon>
    </lineage>
</organism>
<protein>
    <submittedName>
        <fullName evidence="2">Uncharacterized protein</fullName>
    </submittedName>
</protein>